<dbReference type="InterPro" id="IPR029526">
    <property type="entry name" value="PGBD"/>
</dbReference>
<feature type="domain" description="PiggyBac transposable element-derived protein" evidence="1">
    <location>
        <begin position="1"/>
        <end position="140"/>
    </location>
</feature>
<protein>
    <recommendedName>
        <fullName evidence="1">PiggyBac transposable element-derived protein domain-containing protein</fullName>
    </recommendedName>
</protein>
<dbReference type="AlphaFoldDB" id="A0AAE1AKV7"/>
<dbReference type="Pfam" id="PF13843">
    <property type="entry name" value="DDE_Tnp_1_7"/>
    <property type="match status" value="1"/>
</dbReference>
<evidence type="ECO:0000313" key="2">
    <source>
        <dbReference type="EMBL" id="KAK3789400.1"/>
    </source>
</evidence>
<name>A0AAE1AKV7_9GAST</name>
<organism evidence="2 3">
    <name type="scientific">Elysia crispata</name>
    <name type="common">lettuce slug</name>
    <dbReference type="NCBI Taxonomy" id="231223"/>
    <lineage>
        <taxon>Eukaryota</taxon>
        <taxon>Metazoa</taxon>
        <taxon>Spiralia</taxon>
        <taxon>Lophotrochozoa</taxon>
        <taxon>Mollusca</taxon>
        <taxon>Gastropoda</taxon>
        <taxon>Heterobranchia</taxon>
        <taxon>Euthyneura</taxon>
        <taxon>Panpulmonata</taxon>
        <taxon>Sacoglossa</taxon>
        <taxon>Placobranchoidea</taxon>
        <taxon>Plakobranchidae</taxon>
        <taxon>Elysia</taxon>
    </lineage>
</organism>
<evidence type="ECO:0000259" key="1">
    <source>
        <dbReference type="Pfam" id="PF13843"/>
    </source>
</evidence>
<dbReference type="EMBL" id="JAWDGP010001677">
    <property type="protein sequence ID" value="KAK3789400.1"/>
    <property type="molecule type" value="Genomic_DNA"/>
</dbReference>
<dbReference type="PANTHER" id="PTHR46599:SF3">
    <property type="entry name" value="PIGGYBAC TRANSPOSABLE ELEMENT-DERIVED PROTEIN 4"/>
    <property type="match status" value="1"/>
</dbReference>
<keyword evidence="3" id="KW-1185">Reference proteome</keyword>
<gene>
    <name evidence="2" type="ORF">RRG08_005548</name>
</gene>
<comment type="caution">
    <text evidence="2">The sequence shown here is derived from an EMBL/GenBank/DDBJ whole genome shotgun (WGS) entry which is preliminary data.</text>
</comment>
<accession>A0AAE1AKV7</accession>
<reference evidence="2" key="1">
    <citation type="journal article" date="2023" name="G3 (Bethesda)">
        <title>A reference genome for the long-term kleptoplast-retaining sea slug Elysia crispata morphotype clarki.</title>
        <authorList>
            <person name="Eastman K.E."/>
            <person name="Pendleton A.L."/>
            <person name="Shaikh M.A."/>
            <person name="Suttiyut T."/>
            <person name="Ogas R."/>
            <person name="Tomko P."/>
            <person name="Gavelis G."/>
            <person name="Widhalm J.R."/>
            <person name="Wisecaver J.H."/>
        </authorList>
    </citation>
    <scope>NUCLEOTIDE SEQUENCE</scope>
    <source>
        <strain evidence="2">ECLA1</strain>
    </source>
</reference>
<evidence type="ECO:0000313" key="3">
    <source>
        <dbReference type="Proteomes" id="UP001283361"/>
    </source>
</evidence>
<dbReference type="Proteomes" id="UP001283361">
    <property type="component" value="Unassembled WGS sequence"/>
</dbReference>
<dbReference type="PANTHER" id="PTHR46599">
    <property type="entry name" value="PIGGYBAC TRANSPOSABLE ELEMENT-DERIVED PROTEIN 4"/>
    <property type="match status" value="1"/>
</dbReference>
<sequence>MCDSATACLLDFSIYTGKSDTLMPHGLGYVVWSLGQPYLWKNHHFYYDNFFSSVKFAQNLLDYGTDSCSTIKQNRKKWPTDLSGNLEKGQSKMNQIGNLVACWWRDKRVISTLSANASPDMGIAQGRTKDGHIEKLIPQRVLVYTPTWVEWIDMINSAHTTVLGQKATSSGDVVCGPC</sequence>
<proteinExistence type="predicted"/>